<evidence type="ECO:0000256" key="13">
    <source>
        <dbReference type="ARBA" id="ARBA00023136"/>
    </source>
</evidence>
<keyword evidence="15" id="KW-0961">Cell wall biogenesis/degradation</keyword>
<evidence type="ECO:0000256" key="6">
    <source>
        <dbReference type="ARBA" id="ARBA00022645"/>
    </source>
</evidence>
<dbReference type="InterPro" id="IPR036950">
    <property type="entry name" value="PBP_transglycosylase"/>
</dbReference>
<comment type="caution">
    <text evidence="22">The sequence shown here is derived from an EMBL/GenBank/DDBJ whole genome shotgun (WGS) entry which is preliminary data.</text>
</comment>
<keyword evidence="7" id="KW-0645">Protease</keyword>
<evidence type="ECO:0000256" key="18">
    <source>
        <dbReference type="SAM" id="MobiDB-lite"/>
    </source>
</evidence>
<evidence type="ECO:0000256" key="12">
    <source>
        <dbReference type="ARBA" id="ARBA00022984"/>
    </source>
</evidence>
<evidence type="ECO:0000256" key="5">
    <source>
        <dbReference type="ARBA" id="ARBA00022475"/>
    </source>
</evidence>
<keyword evidence="5" id="KW-1003">Cell membrane</keyword>
<dbReference type="PANTHER" id="PTHR32282">
    <property type="entry name" value="BINDING PROTEIN TRANSPEPTIDASE, PUTATIVE-RELATED"/>
    <property type="match status" value="1"/>
</dbReference>
<keyword evidence="6" id="KW-0121">Carboxypeptidase</keyword>
<evidence type="ECO:0000256" key="16">
    <source>
        <dbReference type="ARBA" id="ARBA00034000"/>
    </source>
</evidence>
<proteinExistence type="inferred from homology"/>
<evidence type="ECO:0000256" key="17">
    <source>
        <dbReference type="ARBA" id="ARBA00049902"/>
    </source>
</evidence>
<comment type="similarity">
    <text evidence="3">In the C-terminal section; belongs to the transpeptidase family.</text>
</comment>
<organism evidence="22 23">
    <name type="scientific">Candidatus Defluviibacterium haderslevense</name>
    <dbReference type="NCBI Taxonomy" id="2981993"/>
    <lineage>
        <taxon>Bacteria</taxon>
        <taxon>Pseudomonadati</taxon>
        <taxon>Bacteroidota</taxon>
        <taxon>Saprospiria</taxon>
        <taxon>Saprospirales</taxon>
        <taxon>Saprospiraceae</taxon>
        <taxon>Candidatus Defluviibacterium</taxon>
    </lineage>
</organism>
<dbReference type="Pfam" id="PF00905">
    <property type="entry name" value="Transpeptidase"/>
    <property type="match status" value="1"/>
</dbReference>
<evidence type="ECO:0000259" key="21">
    <source>
        <dbReference type="Pfam" id="PF00912"/>
    </source>
</evidence>
<sequence>MWNQFLERWSIFRKEFKLTNIHSGEQQSDRPWFNTAVNGIWKLIMVGLLLAYLLLFLISFDNLPTFEELENPNYSQASLVFANDNSVLGKYYNENREFLQFDSLNPHLIHCLLSTEDLRFYSHSGIDFLALIRVFFKTVLLNQDESGGGSTITQQLAKLLFERPNLKGKNKLVKSVMMVRVKMKEWLTAIKLEKSYTKEEIIAMYLNKFDFIYEAQGVQTAAKTYFGKDQRSLRLDECAMLIGMLKNPTLFNPKKFPDLALDRRNTVLALVQQNGHISKKEFEAYKKLPLDISQFRRENHLEGLAPHFRTELGKKLKEMFEEEKFKKPDGSKFNIYEDGLKIYTTIDPIYQKLAEEAGKEHMMSIQKAYFNVWSSQDPWTYEADDNMKRIRKDALNNLIRETDRFYLVWNKYFGKIMSKLEDEIGHVDINDRTIQRIVNEMEKKGFLKDELKKKQINQTQYDVSMKIYNSKQWPSIAKLWTSFEKEMRLQMTTPIKMSVYDYTTQGSKIVEMSPLDSIKYHRKHMQIGSMAVDPHTGEIKAWLGGTNFKYFKYDHVNSRRQVGSTFKPFVYATAIAKMGISPCNEFQDVQYTIPAGDPNFGLPEAWSPANAGESFTGKMFNLYNALAYSKNSITVKLVILLGTVEPIRELLNSMGIDSLARRKDGGLVIPRFPSIVLGSADLSVMDMTGAYTTFSNNGEYVKPYYISRIEDKNGKVIYRNTPVKNVALPANYNYVMVDLLRKSGQVYGLKTPVGGKSGTTNDYVDGWFMGITPNLVVGTWVGGEDPWIRFLSLTNGQGSVMAKPFFTKFISKLEATPESGFQTDVDFYRPPGDLGVELNCATFKATMENQNMDNSVLPKNSGTDEDEIFEEPAPKNDTKPN</sequence>
<dbReference type="GO" id="GO:0008658">
    <property type="term" value="F:penicillin binding"/>
    <property type="evidence" value="ECO:0007669"/>
    <property type="project" value="InterPro"/>
</dbReference>
<dbReference type="GO" id="GO:0008360">
    <property type="term" value="P:regulation of cell shape"/>
    <property type="evidence" value="ECO:0007669"/>
    <property type="project" value="UniProtKB-KW"/>
</dbReference>
<dbReference type="InterPro" id="IPR050396">
    <property type="entry name" value="Glycosyltr_51/Transpeptidase"/>
</dbReference>
<dbReference type="AlphaFoldDB" id="A0A9D7SAN2"/>
<evidence type="ECO:0000256" key="4">
    <source>
        <dbReference type="ARBA" id="ARBA00007739"/>
    </source>
</evidence>
<dbReference type="InterPro" id="IPR012338">
    <property type="entry name" value="Beta-lactam/transpept-like"/>
</dbReference>
<feature type="domain" description="Glycosyl transferase family 51" evidence="21">
    <location>
        <begin position="86"/>
        <end position="269"/>
    </location>
</feature>
<evidence type="ECO:0000256" key="9">
    <source>
        <dbReference type="ARBA" id="ARBA00022679"/>
    </source>
</evidence>
<name>A0A9D7SAN2_9BACT</name>
<keyword evidence="19" id="KW-1133">Transmembrane helix</keyword>
<evidence type="ECO:0000256" key="14">
    <source>
        <dbReference type="ARBA" id="ARBA00023268"/>
    </source>
</evidence>
<feature type="compositionally biased region" description="Basic and acidic residues" evidence="18">
    <location>
        <begin position="872"/>
        <end position="881"/>
    </location>
</feature>
<keyword evidence="11" id="KW-0133">Cell shape</keyword>
<comment type="catalytic activity">
    <reaction evidence="16">
        <text>Preferential cleavage: (Ac)2-L-Lys-D-Ala-|-D-Ala. Also transpeptidation of peptidyl-alanyl moieties that are N-acyl substituents of D-alanine.</text>
        <dbReference type="EC" id="3.4.16.4"/>
    </reaction>
</comment>
<protein>
    <submittedName>
        <fullName evidence="22">Transglycosylase domain-containing protein</fullName>
    </submittedName>
</protein>
<evidence type="ECO:0000256" key="15">
    <source>
        <dbReference type="ARBA" id="ARBA00023316"/>
    </source>
</evidence>
<evidence type="ECO:0000313" key="22">
    <source>
        <dbReference type="EMBL" id="MBK9718439.1"/>
    </source>
</evidence>
<evidence type="ECO:0000313" key="23">
    <source>
        <dbReference type="Proteomes" id="UP000808349"/>
    </source>
</evidence>
<evidence type="ECO:0000256" key="10">
    <source>
        <dbReference type="ARBA" id="ARBA00022801"/>
    </source>
</evidence>
<feature type="domain" description="Penicillin-binding protein transpeptidase" evidence="20">
    <location>
        <begin position="530"/>
        <end position="773"/>
    </location>
</feature>
<dbReference type="GO" id="GO:0008955">
    <property type="term" value="F:peptidoglycan glycosyltransferase activity"/>
    <property type="evidence" value="ECO:0007669"/>
    <property type="project" value="UniProtKB-EC"/>
</dbReference>
<gene>
    <name evidence="22" type="ORF">IPO85_13200</name>
</gene>
<dbReference type="SUPFAM" id="SSF56601">
    <property type="entry name" value="beta-lactamase/transpeptidase-like"/>
    <property type="match status" value="1"/>
</dbReference>
<evidence type="ECO:0000256" key="8">
    <source>
        <dbReference type="ARBA" id="ARBA00022676"/>
    </source>
</evidence>
<keyword evidence="10" id="KW-0378">Hydrolase</keyword>
<feature type="compositionally biased region" description="Polar residues" evidence="18">
    <location>
        <begin position="851"/>
        <end position="861"/>
    </location>
</feature>
<dbReference type="GO" id="GO:0005886">
    <property type="term" value="C:plasma membrane"/>
    <property type="evidence" value="ECO:0007669"/>
    <property type="project" value="UniProtKB-SubCell"/>
</dbReference>
<dbReference type="GO" id="GO:0009252">
    <property type="term" value="P:peptidoglycan biosynthetic process"/>
    <property type="evidence" value="ECO:0007669"/>
    <property type="project" value="UniProtKB-KW"/>
</dbReference>
<dbReference type="InterPro" id="IPR001264">
    <property type="entry name" value="Glyco_trans_51"/>
</dbReference>
<dbReference type="EMBL" id="JADKFW010000010">
    <property type="protein sequence ID" value="MBK9718439.1"/>
    <property type="molecule type" value="Genomic_DNA"/>
</dbReference>
<comment type="similarity">
    <text evidence="4">In the N-terminal section; belongs to the glycosyltransferase 51 family.</text>
</comment>
<dbReference type="GO" id="GO:0030288">
    <property type="term" value="C:outer membrane-bounded periplasmic space"/>
    <property type="evidence" value="ECO:0007669"/>
    <property type="project" value="TreeGrafter"/>
</dbReference>
<dbReference type="Pfam" id="PF00912">
    <property type="entry name" value="Transgly"/>
    <property type="match status" value="1"/>
</dbReference>
<evidence type="ECO:0000256" key="2">
    <source>
        <dbReference type="ARBA" id="ARBA00004752"/>
    </source>
</evidence>
<comment type="subcellular location">
    <subcellularLocation>
        <location evidence="1">Cell membrane</location>
    </subcellularLocation>
</comment>
<reference evidence="22 23" key="1">
    <citation type="submission" date="2020-10" db="EMBL/GenBank/DDBJ databases">
        <title>Connecting structure to function with the recovery of over 1000 high-quality activated sludge metagenome-assembled genomes encoding full-length rRNA genes using long-read sequencing.</title>
        <authorList>
            <person name="Singleton C.M."/>
            <person name="Petriglieri F."/>
            <person name="Kristensen J.M."/>
            <person name="Kirkegaard R.H."/>
            <person name="Michaelsen T.Y."/>
            <person name="Andersen M.H."/>
            <person name="Karst S.M."/>
            <person name="Dueholm M.S."/>
            <person name="Nielsen P.H."/>
            <person name="Albertsen M."/>
        </authorList>
    </citation>
    <scope>NUCLEOTIDE SEQUENCE [LARGE SCALE GENOMIC DNA]</scope>
    <source>
        <strain evidence="22">Ribe_18-Q3-R11-54_BAT3C.373</strain>
    </source>
</reference>
<feature type="region of interest" description="Disordered" evidence="18">
    <location>
        <begin position="851"/>
        <end position="881"/>
    </location>
</feature>
<keyword evidence="14" id="KW-0511">Multifunctional enzyme</keyword>
<evidence type="ECO:0000256" key="3">
    <source>
        <dbReference type="ARBA" id="ARBA00007090"/>
    </source>
</evidence>
<evidence type="ECO:0000256" key="1">
    <source>
        <dbReference type="ARBA" id="ARBA00004236"/>
    </source>
</evidence>
<dbReference type="Proteomes" id="UP000808349">
    <property type="component" value="Unassembled WGS sequence"/>
</dbReference>
<dbReference type="GO" id="GO:0009002">
    <property type="term" value="F:serine-type D-Ala-D-Ala carboxypeptidase activity"/>
    <property type="evidence" value="ECO:0007669"/>
    <property type="project" value="UniProtKB-EC"/>
</dbReference>
<evidence type="ECO:0000259" key="20">
    <source>
        <dbReference type="Pfam" id="PF00905"/>
    </source>
</evidence>
<dbReference type="GO" id="GO:0006508">
    <property type="term" value="P:proteolysis"/>
    <property type="evidence" value="ECO:0007669"/>
    <property type="project" value="UniProtKB-KW"/>
</dbReference>
<dbReference type="PANTHER" id="PTHR32282:SF11">
    <property type="entry name" value="PENICILLIN-BINDING PROTEIN 1B"/>
    <property type="match status" value="1"/>
</dbReference>
<keyword evidence="19" id="KW-0812">Transmembrane</keyword>
<dbReference type="Gene3D" id="3.40.710.10">
    <property type="entry name" value="DD-peptidase/beta-lactamase superfamily"/>
    <property type="match status" value="1"/>
</dbReference>
<keyword evidence="13 19" id="KW-0472">Membrane</keyword>
<evidence type="ECO:0000256" key="19">
    <source>
        <dbReference type="SAM" id="Phobius"/>
    </source>
</evidence>
<accession>A0A9D7SAN2</accession>
<feature type="transmembrane region" description="Helical" evidence="19">
    <location>
        <begin position="40"/>
        <end position="60"/>
    </location>
</feature>
<keyword evidence="8" id="KW-0328">Glycosyltransferase</keyword>
<dbReference type="GO" id="GO:0071555">
    <property type="term" value="P:cell wall organization"/>
    <property type="evidence" value="ECO:0007669"/>
    <property type="project" value="UniProtKB-KW"/>
</dbReference>
<keyword evidence="12" id="KW-0573">Peptidoglycan synthesis</keyword>
<dbReference type="InterPro" id="IPR001460">
    <property type="entry name" value="PCN-bd_Tpept"/>
</dbReference>
<keyword evidence="9" id="KW-0808">Transferase</keyword>
<dbReference type="InterPro" id="IPR023346">
    <property type="entry name" value="Lysozyme-like_dom_sf"/>
</dbReference>
<dbReference type="Gene3D" id="1.10.3810.10">
    <property type="entry name" value="Biosynthetic peptidoglycan transglycosylase-like"/>
    <property type="match status" value="1"/>
</dbReference>
<comment type="pathway">
    <text evidence="2">Cell wall biogenesis; peptidoglycan biosynthesis.</text>
</comment>
<dbReference type="SUPFAM" id="SSF53955">
    <property type="entry name" value="Lysozyme-like"/>
    <property type="match status" value="1"/>
</dbReference>
<comment type="catalytic activity">
    <reaction evidence="17">
        <text>[GlcNAc-(1-&gt;4)-Mur2Ac(oyl-L-Ala-gamma-D-Glu-L-Lys-D-Ala-D-Ala)](n)-di-trans,octa-cis-undecaprenyl diphosphate + beta-D-GlcNAc-(1-&gt;4)-Mur2Ac(oyl-L-Ala-gamma-D-Glu-L-Lys-D-Ala-D-Ala)-di-trans,octa-cis-undecaprenyl diphosphate = [GlcNAc-(1-&gt;4)-Mur2Ac(oyl-L-Ala-gamma-D-Glu-L-Lys-D-Ala-D-Ala)](n+1)-di-trans,octa-cis-undecaprenyl diphosphate + di-trans,octa-cis-undecaprenyl diphosphate + H(+)</text>
        <dbReference type="Rhea" id="RHEA:23708"/>
        <dbReference type="Rhea" id="RHEA-COMP:9602"/>
        <dbReference type="Rhea" id="RHEA-COMP:9603"/>
        <dbReference type="ChEBI" id="CHEBI:15378"/>
        <dbReference type="ChEBI" id="CHEBI:58405"/>
        <dbReference type="ChEBI" id="CHEBI:60033"/>
        <dbReference type="ChEBI" id="CHEBI:78435"/>
        <dbReference type="EC" id="2.4.99.28"/>
    </reaction>
</comment>
<evidence type="ECO:0000256" key="7">
    <source>
        <dbReference type="ARBA" id="ARBA00022670"/>
    </source>
</evidence>
<evidence type="ECO:0000256" key="11">
    <source>
        <dbReference type="ARBA" id="ARBA00022960"/>
    </source>
</evidence>